<dbReference type="InterPro" id="IPR001647">
    <property type="entry name" value="HTH_TetR"/>
</dbReference>
<name>A0A380GRP6_9STAP</name>
<organism evidence="4 5">
    <name type="scientific">Staphylococcus microti</name>
    <dbReference type="NCBI Taxonomy" id="569857"/>
    <lineage>
        <taxon>Bacteria</taxon>
        <taxon>Bacillati</taxon>
        <taxon>Bacillota</taxon>
        <taxon>Bacilli</taxon>
        <taxon>Bacillales</taxon>
        <taxon>Staphylococcaceae</taxon>
        <taxon>Staphylococcus</taxon>
    </lineage>
</organism>
<evidence type="ECO:0000313" key="4">
    <source>
        <dbReference type="EMBL" id="SUM56433.1"/>
    </source>
</evidence>
<reference evidence="4 5" key="1">
    <citation type="submission" date="2018-06" db="EMBL/GenBank/DDBJ databases">
        <authorList>
            <consortium name="Pathogen Informatics"/>
            <person name="Doyle S."/>
        </authorList>
    </citation>
    <scope>NUCLEOTIDE SEQUENCE [LARGE SCALE GENOMIC DNA]</scope>
    <source>
        <strain evidence="4 5">NCTC13832</strain>
    </source>
</reference>
<dbReference type="Pfam" id="PF00440">
    <property type="entry name" value="TetR_N"/>
    <property type="match status" value="1"/>
</dbReference>
<gene>
    <name evidence="4" type="ORF">NCTC13832_00062</name>
</gene>
<feature type="domain" description="HTH tetR-type" evidence="3">
    <location>
        <begin position="6"/>
        <end position="66"/>
    </location>
</feature>
<feature type="DNA-binding region" description="H-T-H motif" evidence="2">
    <location>
        <begin position="29"/>
        <end position="48"/>
    </location>
</feature>
<dbReference type="InterPro" id="IPR050624">
    <property type="entry name" value="HTH-type_Tx_Regulator"/>
</dbReference>
<dbReference type="OrthoDB" id="9810250at2"/>
<evidence type="ECO:0000313" key="5">
    <source>
        <dbReference type="Proteomes" id="UP000254100"/>
    </source>
</evidence>
<protein>
    <submittedName>
        <fullName evidence="4">TetR family regulatory protein</fullName>
    </submittedName>
</protein>
<dbReference type="InterPro" id="IPR009057">
    <property type="entry name" value="Homeodomain-like_sf"/>
</dbReference>
<dbReference type="RefSeq" id="WP_044358986.1">
    <property type="nucleotide sequence ID" value="NZ_JXWY01000012.1"/>
</dbReference>
<dbReference type="PANTHER" id="PTHR43479">
    <property type="entry name" value="ACREF/ENVCD OPERON REPRESSOR-RELATED"/>
    <property type="match status" value="1"/>
</dbReference>
<dbReference type="Pfam" id="PF14278">
    <property type="entry name" value="TetR_C_8"/>
    <property type="match status" value="1"/>
</dbReference>
<evidence type="ECO:0000259" key="3">
    <source>
        <dbReference type="PROSITE" id="PS50977"/>
    </source>
</evidence>
<dbReference type="Gene3D" id="1.10.357.10">
    <property type="entry name" value="Tetracycline Repressor, domain 2"/>
    <property type="match status" value="1"/>
</dbReference>
<evidence type="ECO:0000256" key="2">
    <source>
        <dbReference type="PROSITE-ProRule" id="PRU00335"/>
    </source>
</evidence>
<keyword evidence="1 2" id="KW-0238">DNA-binding</keyword>
<proteinExistence type="predicted"/>
<dbReference type="Proteomes" id="UP000254100">
    <property type="component" value="Unassembled WGS sequence"/>
</dbReference>
<dbReference type="AlphaFoldDB" id="A0A380GRP6"/>
<dbReference type="SUPFAM" id="SSF46689">
    <property type="entry name" value="Homeodomain-like"/>
    <property type="match status" value="1"/>
</dbReference>
<dbReference type="GO" id="GO:0003677">
    <property type="term" value="F:DNA binding"/>
    <property type="evidence" value="ECO:0007669"/>
    <property type="project" value="UniProtKB-UniRule"/>
</dbReference>
<evidence type="ECO:0000256" key="1">
    <source>
        <dbReference type="ARBA" id="ARBA00023125"/>
    </source>
</evidence>
<dbReference type="PANTHER" id="PTHR43479:SF23">
    <property type="entry name" value="HTH TETR-TYPE DOMAIN-CONTAINING PROTEIN"/>
    <property type="match status" value="1"/>
</dbReference>
<accession>A0A380GRP6</accession>
<sequence>MDRRVKRTINAIESAFIQLLKTYDLEEITIQQIADLADINRATFYTYYQDKYELLTTLEDREIERIKEKVDHNKLRQTIMNDADNIKNLIKETPQQVIQVILKNITLYEVLFNMKRESRIEAKLSESIAQKITLVVKNQKDINGIPFRYFHSFYAGVAISCIKFWVLDPNRIPEDEFIEHIYTLMYKGPLQQLISEVSKQSTSQSSTIQWHEL</sequence>
<dbReference type="EMBL" id="UHDT01000001">
    <property type="protein sequence ID" value="SUM56433.1"/>
    <property type="molecule type" value="Genomic_DNA"/>
</dbReference>
<dbReference type="InterPro" id="IPR039532">
    <property type="entry name" value="TetR_C_Firmicutes"/>
</dbReference>
<dbReference type="PROSITE" id="PS50977">
    <property type="entry name" value="HTH_TETR_2"/>
    <property type="match status" value="1"/>
</dbReference>